<dbReference type="InterPro" id="IPR003661">
    <property type="entry name" value="HisK_dim/P_dom"/>
</dbReference>
<dbReference type="InterPro" id="IPR011006">
    <property type="entry name" value="CheY-like_superfamily"/>
</dbReference>
<dbReference type="SMART" id="SM00086">
    <property type="entry name" value="PAC"/>
    <property type="match status" value="2"/>
</dbReference>
<dbReference type="InterPro" id="IPR003594">
    <property type="entry name" value="HATPase_dom"/>
</dbReference>
<feature type="domain" description="PAC" evidence="17">
    <location>
        <begin position="567"/>
        <end position="629"/>
    </location>
</feature>
<keyword evidence="8" id="KW-0067">ATP-binding</keyword>
<dbReference type="SMART" id="SM00387">
    <property type="entry name" value="HATPase_c"/>
    <property type="match status" value="1"/>
</dbReference>
<reference evidence="18 19" key="1">
    <citation type="submission" date="2011-11" db="EMBL/GenBank/DDBJ databases">
        <title>Improved High-Quality Draft sequence of Beggiatoa alba B18lD.</title>
        <authorList>
            <consortium name="US DOE Joint Genome Institute"/>
            <person name="Lucas S."/>
            <person name="Han J."/>
            <person name="Lapidus A."/>
            <person name="Cheng J.-F."/>
            <person name="Goodwin L."/>
            <person name="Pitluck S."/>
            <person name="Peters L."/>
            <person name="Mikhailova N."/>
            <person name="Held B."/>
            <person name="Detter J.C."/>
            <person name="Han C."/>
            <person name="Tapia R."/>
            <person name="Land M."/>
            <person name="Hauser L."/>
            <person name="Kyrpides N."/>
            <person name="Ivanova N."/>
            <person name="Pagani I."/>
            <person name="Samuel K."/>
            <person name="Teske A."/>
            <person name="Mueller J."/>
            <person name="Woyke T."/>
        </authorList>
    </citation>
    <scope>NUCLEOTIDE SEQUENCE [LARGE SCALE GENOMIC DNA]</scope>
    <source>
        <strain evidence="18 19">B18LD</strain>
    </source>
</reference>
<evidence type="ECO:0000259" key="15">
    <source>
        <dbReference type="PROSITE" id="PS50110"/>
    </source>
</evidence>
<dbReference type="STRING" id="395493.BegalDRAFT_1274"/>
<dbReference type="eggNOG" id="COG5002">
    <property type="taxonomic scope" value="Bacteria"/>
</dbReference>
<dbReference type="SUPFAM" id="SSF55874">
    <property type="entry name" value="ATPase domain of HSP90 chaperone/DNA topoisomerase II/histidine kinase"/>
    <property type="match status" value="1"/>
</dbReference>
<dbReference type="Pfam" id="PF13426">
    <property type="entry name" value="PAS_9"/>
    <property type="match status" value="1"/>
</dbReference>
<dbReference type="Pfam" id="PF00512">
    <property type="entry name" value="HisKA"/>
    <property type="match status" value="1"/>
</dbReference>
<dbReference type="InterPro" id="IPR004358">
    <property type="entry name" value="Sig_transdc_His_kin-like_C"/>
</dbReference>
<dbReference type="Pfam" id="PF02518">
    <property type="entry name" value="HATPase_c"/>
    <property type="match status" value="1"/>
</dbReference>
<dbReference type="GO" id="GO:0016020">
    <property type="term" value="C:membrane"/>
    <property type="evidence" value="ECO:0007669"/>
    <property type="project" value="UniProtKB-SubCell"/>
</dbReference>
<dbReference type="InterPro" id="IPR001610">
    <property type="entry name" value="PAC"/>
</dbReference>
<dbReference type="HOGENOM" id="CLU_000445_114_15_6"/>
<evidence type="ECO:0000256" key="7">
    <source>
        <dbReference type="ARBA" id="ARBA00022777"/>
    </source>
</evidence>
<evidence type="ECO:0000256" key="8">
    <source>
        <dbReference type="ARBA" id="ARBA00022840"/>
    </source>
</evidence>
<dbReference type="CDD" id="cd17546">
    <property type="entry name" value="REC_hyHK_CKI1_RcsC-like"/>
    <property type="match status" value="1"/>
</dbReference>
<dbReference type="eggNOG" id="COG2205">
    <property type="taxonomic scope" value="Bacteria"/>
</dbReference>
<dbReference type="EC" id="2.7.13.3" evidence="3"/>
<evidence type="ECO:0000256" key="4">
    <source>
        <dbReference type="ARBA" id="ARBA00022553"/>
    </source>
</evidence>
<dbReference type="Proteomes" id="UP000005744">
    <property type="component" value="Unassembled WGS sequence"/>
</dbReference>
<dbReference type="FunFam" id="1.10.287.130:FF:000038">
    <property type="entry name" value="Sensory transduction histidine kinase"/>
    <property type="match status" value="1"/>
</dbReference>
<dbReference type="SUPFAM" id="SSF47384">
    <property type="entry name" value="Homodimeric domain of signal transducing histidine kinase"/>
    <property type="match status" value="1"/>
</dbReference>
<dbReference type="InterPro" id="IPR036097">
    <property type="entry name" value="HisK_dim/P_sf"/>
</dbReference>
<feature type="domain" description="Histidine kinase" evidence="14">
    <location>
        <begin position="889"/>
        <end position="1118"/>
    </location>
</feature>
<dbReference type="InterPro" id="IPR000014">
    <property type="entry name" value="PAS"/>
</dbReference>
<keyword evidence="6" id="KW-0547">Nucleotide-binding</keyword>
<dbReference type="PANTHER" id="PTHR43047">
    <property type="entry name" value="TWO-COMPONENT HISTIDINE PROTEIN KINASE"/>
    <property type="match status" value="1"/>
</dbReference>
<sequence>MKRGFFLQQKLAVKQSVLVLSVAILLGFIISVSLVFWDFINTRQSIDDIAHQLLNAIKGTAIRACYTIDTALAGEVLDGLMQFHAIEYAKLQTEHGEILAERTRLKIGQDSNNYFLMLLFGEHIPFHIPLNYLNPHTQKQEFVGDLTIILQGSVAGHNFWHRTLAELSFGILRSLLLAIALLMISRQMTTKPLTKIVDALKQINLATLPETNAQLSCFPSHQQDEIGELIHSTNALLTEVAYRAQQLLASERRYRLTLVAVNDGIWDWDLIHKQVVWNARCYEMLGYSTDTLPINTHQWQNLLHPDDKAVTLDILRAKAKNGESFCITFRLKTNADTWLWVEGRGQVIEWLDKRAIRMLGTLTDISARKQTELALRESESYNKILFAGSYIPLIVLDPDTKCFIDCNTAAVNIYGFKQREEVLGKTPLDVSAPYQLDGSPSALIAYAHLEQCIINQYHVFEWQHQRTNGELWEAEVHLMSFQHNGRQLIQFSLQDITQRKQTELALRLSEARYRSIAKNFPNGAILLFDHELRYVLADGMGLAETGLDQIQMEGKTLKEVVSYQLAEVLEPIYRRVLEGESIVMETPCNEFVYIASYTPLRDEEGQIINGMVVTQNITQRKQAEQLLEGILNSSMNGIMAFQCIRNDLGEVIDFEIILANEMAVNLVTARKTDLLGKRFLNIVPHSLVTGMFANYVAVAETGAPLDKEWFFGFAQQTPAWYHLIAVKLSDGFTITFQNISTRKQIEMTLHKTTRQLEGILRHSPALIGVLNAQGQYLLVNKALEDLWQLPTYRLLEHTVQELINSNVINERLTRVVKDKESFTVEDALPISNHERYFVTTLFPIEMEQECLIGAVALDITERKLAEQALQQAKETAEIANHTKSAFLANMSHELRTPLNGILGYAQLLMRDNSLTDNQKNFVHIIQKSGEYLLTLVSDVLDLSKIEAGKLELVPSDFCLTDFLNEIVLLFSQHLQQKGINFIYQQIPPPSSLENTPQPNIFPLLVYADETRLRQVLLNLLSNAAKFTFNGYVSFKTVYHDNHIRFEVEDTGIGIPADKIESIFRPFEQIHNAKTHKIEGTGLGLSISRQLVEMMGGQLEVQSVVGQGSVFWFEIALTVKEYKQLHQLTPLVQQAIGYTGKRRSILIVDDANSNRELLVSLLQSLGFTTFEANDGLEALARVQAHHPDIILMDLKMPYLDGVHCVKQLRQQPESAGLIIIGISATVFTETREEFMAAGCNDFLEKPININQLLEKIQFYCQLEWVYDPLHSNKVESHDYDEATMNVLPIASLDELWALANIGKVKGFIETAEDLATKYVEANAFLRHLMTLARCFELEQLKQLLIDVREKQLSAKKLPQPKENHQQ</sequence>
<dbReference type="Pfam" id="PF00072">
    <property type="entry name" value="Response_reg"/>
    <property type="match status" value="1"/>
</dbReference>
<feature type="domain" description="PAS" evidence="16">
    <location>
        <begin position="250"/>
        <end position="322"/>
    </location>
</feature>
<evidence type="ECO:0000256" key="6">
    <source>
        <dbReference type="ARBA" id="ARBA00022741"/>
    </source>
</evidence>
<dbReference type="SUPFAM" id="SSF52172">
    <property type="entry name" value="CheY-like"/>
    <property type="match status" value="1"/>
</dbReference>
<dbReference type="InterPro" id="IPR000700">
    <property type="entry name" value="PAS-assoc_C"/>
</dbReference>
<dbReference type="InterPro" id="IPR035965">
    <property type="entry name" value="PAS-like_dom_sf"/>
</dbReference>
<dbReference type="Gene3D" id="3.40.50.2300">
    <property type="match status" value="1"/>
</dbReference>
<name>I3CEX8_9GAMM</name>
<accession>I3CEX8</accession>
<dbReference type="InterPro" id="IPR013656">
    <property type="entry name" value="PAS_4"/>
</dbReference>
<feature type="domain" description="PAC" evidence="17">
    <location>
        <begin position="325"/>
        <end position="377"/>
    </location>
</feature>
<evidence type="ECO:0000256" key="3">
    <source>
        <dbReference type="ARBA" id="ARBA00012438"/>
    </source>
</evidence>
<dbReference type="InterPro" id="IPR013655">
    <property type="entry name" value="PAS_fold_3"/>
</dbReference>
<evidence type="ECO:0000259" key="17">
    <source>
        <dbReference type="PROSITE" id="PS50113"/>
    </source>
</evidence>
<dbReference type="InterPro" id="IPR036890">
    <property type="entry name" value="HATPase_C_sf"/>
</dbReference>
<evidence type="ECO:0000256" key="12">
    <source>
        <dbReference type="PROSITE-ProRule" id="PRU00169"/>
    </source>
</evidence>
<dbReference type="SMART" id="SM00448">
    <property type="entry name" value="REC"/>
    <property type="match status" value="1"/>
</dbReference>
<dbReference type="InterPro" id="IPR005467">
    <property type="entry name" value="His_kinase_dom"/>
</dbReference>
<keyword evidence="5" id="KW-0808">Transferase</keyword>
<dbReference type="NCBIfam" id="TIGR00229">
    <property type="entry name" value="sensory_box"/>
    <property type="match status" value="4"/>
</dbReference>
<evidence type="ECO:0000256" key="11">
    <source>
        <dbReference type="ARBA" id="ARBA00023306"/>
    </source>
</evidence>
<comment type="catalytic activity">
    <reaction evidence="1">
        <text>ATP + protein L-histidine = ADP + protein N-phospho-L-histidine.</text>
        <dbReference type="EC" id="2.7.13.3"/>
    </reaction>
</comment>
<dbReference type="PROSITE" id="PS50109">
    <property type="entry name" value="HIS_KIN"/>
    <property type="match status" value="1"/>
</dbReference>
<evidence type="ECO:0000256" key="13">
    <source>
        <dbReference type="SAM" id="Phobius"/>
    </source>
</evidence>
<dbReference type="GO" id="GO:0005524">
    <property type="term" value="F:ATP binding"/>
    <property type="evidence" value="ECO:0007669"/>
    <property type="project" value="UniProtKB-KW"/>
</dbReference>
<dbReference type="PROSITE" id="PS50110">
    <property type="entry name" value="RESPONSE_REGULATORY"/>
    <property type="match status" value="1"/>
</dbReference>
<keyword evidence="19" id="KW-1185">Reference proteome</keyword>
<evidence type="ECO:0000259" key="14">
    <source>
        <dbReference type="PROSITE" id="PS50109"/>
    </source>
</evidence>
<dbReference type="Gene3D" id="3.30.450.20">
    <property type="entry name" value="PAS domain"/>
    <property type="match status" value="5"/>
</dbReference>
<keyword evidence="13" id="KW-1133">Transmembrane helix</keyword>
<feature type="modified residue" description="4-aspartylphosphate" evidence="12">
    <location>
        <position position="1192"/>
    </location>
</feature>
<dbReference type="PROSITE" id="PS50113">
    <property type="entry name" value="PAC"/>
    <property type="match status" value="2"/>
</dbReference>
<dbReference type="RefSeq" id="WP_002684869.1">
    <property type="nucleotide sequence ID" value="NZ_JH600070.1"/>
</dbReference>
<evidence type="ECO:0000313" key="19">
    <source>
        <dbReference type="Proteomes" id="UP000005744"/>
    </source>
</evidence>
<dbReference type="OrthoDB" id="5619532at2"/>
<keyword evidence="4 12" id="KW-0597">Phosphoprotein</keyword>
<keyword evidence="13" id="KW-0812">Transmembrane</keyword>
<dbReference type="InterPro" id="IPR001789">
    <property type="entry name" value="Sig_transdc_resp-reg_receiver"/>
</dbReference>
<dbReference type="PANTHER" id="PTHR43047:SF64">
    <property type="entry name" value="HISTIDINE KINASE CONTAINING CHEY-HOMOLOGOUS RECEIVER DOMAIN AND PAS DOMAIN-RELATED"/>
    <property type="match status" value="1"/>
</dbReference>
<dbReference type="Pfam" id="PF08447">
    <property type="entry name" value="PAS_3"/>
    <property type="match status" value="1"/>
</dbReference>
<evidence type="ECO:0000256" key="2">
    <source>
        <dbReference type="ARBA" id="ARBA00004370"/>
    </source>
</evidence>
<protein>
    <recommendedName>
        <fullName evidence="3">histidine kinase</fullName>
        <ecNumber evidence="3">2.7.13.3</ecNumber>
    </recommendedName>
</protein>
<dbReference type="SMART" id="SM00388">
    <property type="entry name" value="HisKA"/>
    <property type="match status" value="1"/>
</dbReference>
<dbReference type="Gene3D" id="3.30.565.10">
    <property type="entry name" value="Histidine kinase-like ATPase, C-terminal domain"/>
    <property type="match status" value="1"/>
</dbReference>
<evidence type="ECO:0000313" key="18">
    <source>
        <dbReference type="EMBL" id="EIJ42171.1"/>
    </source>
</evidence>
<dbReference type="GO" id="GO:0000155">
    <property type="term" value="F:phosphorelay sensor kinase activity"/>
    <property type="evidence" value="ECO:0007669"/>
    <property type="project" value="InterPro"/>
</dbReference>
<dbReference type="Gene3D" id="1.10.287.130">
    <property type="match status" value="1"/>
</dbReference>
<dbReference type="SUPFAM" id="SSF55785">
    <property type="entry name" value="PYP-like sensor domain (PAS domain)"/>
    <property type="match status" value="5"/>
</dbReference>
<keyword evidence="10 13" id="KW-0472">Membrane</keyword>
<dbReference type="CDD" id="cd16922">
    <property type="entry name" value="HATPase_EvgS-ArcB-TorS-like"/>
    <property type="match status" value="1"/>
</dbReference>
<evidence type="ECO:0000256" key="1">
    <source>
        <dbReference type="ARBA" id="ARBA00000085"/>
    </source>
</evidence>
<keyword evidence="9" id="KW-0902">Two-component regulatory system</keyword>
<proteinExistence type="predicted"/>
<comment type="subcellular location">
    <subcellularLocation>
        <location evidence="2">Membrane</location>
    </subcellularLocation>
</comment>
<feature type="transmembrane region" description="Helical" evidence="13">
    <location>
        <begin position="16"/>
        <end position="37"/>
    </location>
</feature>
<dbReference type="SMART" id="SM00091">
    <property type="entry name" value="PAS"/>
    <property type="match status" value="5"/>
</dbReference>
<dbReference type="PROSITE" id="PS50112">
    <property type="entry name" value="PAS"/>
    <property type="match status" value="1"/>
</dbReference>
<keyword evidence="7" id="KW-0418">Kinase</keyword>
<organism evidence="18 19">
    <name type="scientific">Beggiatoa alba B18LD</name>
    <dbReference type="NCBI Taxonomy" id="395493"/>
    <lineage>
        <taxon>Bacteria</taxon>
        <taxon>Pseudomonadati</taxon>
        <taxon>Pseudomonadota</taxon>
        <taxon>Gammaproteobacteria</taxon>
        <taxon>Thiotrichales</taxon>
        <taxon>Thiotrichaceae</taxon>
        <taxon>Beggiatoa</taxon>
    </lineage>
</organism>
<dbReference type="EMBL" id="JH600070">
    <property type="protein sequence ID" value="EIJ42171.1"/>
    <property type="molecule type" value="Genomic_DNA"/>
</dbReference>
<gene>
    <name evidence="18" type="ORF">BegalDRAFT_1274</name>
</gene>
<dbReference type="CDD" id="cd00082">
    <property type="entry name" value="HisKA"/>
    <property type="match status" value="1"/>
</dbReference>
<feature type="domain" description="Response regulatory" evidence="15">
    <location>
        <begin position="1143"/>
        <end position="1259"/>
    </location>
</feature>
<evidence type="ECO:0000256" key="10">
    <source>
        <dbReference type="ARBA" id="ARBA00023136"/>
    </source>
</evidence>
<keyword evidence="11" id="KW-0131">Cell cycle</keyword>
<dbReference type="PRINTS" id="PR00344">
    <property type="entry name" value="BCTRLSENSOR"/>
</dbReference>
<dbReference type="Pfam" id="PF08448">
    <property type="entry name" value="PAS_4"/>
    <property type="match status" value="2"/>
</dbReference>
<evidence type="ECO:0000256" key="5">
    <source>
        <dbReference type="ARBA" id="ARBA00022679"/>
    </source>
</evidence>
<dbReference type="CDD" id="cd00130">
    <property type="entry name" value="PAS"/>
    <property type="match status" value="2"/>
</dbReference>
<evidence type="ECO:0000259" key="16">
    <source>
        <dbReference type="PROSITE" id="PS50112"/>
    </source>
</evidence>
<dbReference type="FunFam" id="3.30.565.10:FF:000010">
    <property type="entry name" value="Sensor histidine kinase RcsC"/>
    <property type="match status" value="1"/>
</dbReference>
<evidence type="ECO:0000256" key="9">
    <source>
        <dbReference type="ARBA" id="ARBA00023012"/>
    </source>
</evidence>